<gene>
    <name evidence="1" type="ORF">G2W53_035829</name>
</gene>
<accession>A0A834STV0</accession>
<sequence length="27" mass="3125">MATQNLNDYQFDVAELFEEVMKIGGFD</sequence>
<proteinExistence type="predicted"/>
<evidence type="ECO:0000313" key="1">
    <source>
        <dbReference type="EMBL" id="KAF7809086.1"/>
    </source>
</evidence>
<dbReference type="Proteomes" id="UP000634136">
    <property type="component" value="Unassembled WGS sequence"/>
</dbReference>
<evidence type="ECO:0000313" key="2">
    <source>
        <dbReference type="Proteomes" id="UP000634136"/>
    </source>
</evidence>
<dbReference type="EMBL" id="JAAIUW010000011">
    <property type="protein sequence ID" value="KAF7809086.1"/>
    <property type="molecule type" value="Genomic_DNA"/>
</dbReference>
<organism evidence="1 2">
    <name type="scientific">Senna tora</name>
    <dbReference type="NCBI Taxonomy" id="362788"/>
    <lineage>
        <taxon>Eukaryota</taxon>
        <taxon>Viridiplantae</taxon>
        <taxon>Streptophyta</taxon>
        <taxon>Embryophyta</taxon>
        <taxon>Tracheophyta</taxon>
        <taxon>Spermatophyta</taxon>
        <taxon>Magnoliopsida</taxon>
        <taxon>eudicotyledons</taxon>
        <taxon>Gunneridae</taxon>
        <taxon>Pentapetalae</taxon>
        <taxon>rosids</taxon>
        <taxon>fabids</taxon>
        <taxon>Fabales</taxon>
        <taxon>Fabaceae</taxon>
        <taxon>Caesalpinioideae</taxon>
        <taxon>Cassia clade</taxon>
        <taxon>Senna</taxon>
    </lineage>
</organism>
<dbReference type="AlphaFoldDB" id="A0A834STV0"/>
<reference evidence="1" key="1">
    <citation type="submission" date="2020-09" db="EMBL/GenBank/DDBJ databases">
        <title>Genome-Enabled Discovery of Anthraquinone Biosynthesis in Senna tora.</title>
        <authorList>
            <person name="Kang S.-H."/>
            <person name="Pandey R.P."/>
            <person name="Lee C.-M."/>
            <person name="Sim J.-S."/>
            <person name="Jeong J.-T."/>
            <person name="Choi B.-S."/>
            <person name="Jung M."/>
            <person name="Ginzburg D."/>
            <person name="Zhao K."/>
            <person name="Won S.Y."/>
            <person name="Oh T.-J."/>
            <person name="Yu Y."/>
            <person name="Kim N.-H."/>
            <person name="Lee O.R."/>
            <person name="Lee T.-H."/>
            <person name="Bashyal P."/>
            <person name="Kim T.-S."/>
            <person name="Lee W.-H."/>
            <person name="Kawkins C."/>
            <person name="Kim C.-K."/>
            <person name="Kim J.S."/>
            <person name="Ahn B.O."/>
            <person name="Rhee S.Y."/>
            <person name="Sohng J.K."/>
        </authorList>
    </citation>
    <scope>NUCLEOTIDE SEQUENCE</scope>
    <source>
        <tissue evidence="1">Leaf</tissue>
    </source>
</reference>
<name>A0A834STV0_9FABA</name>
<comment type="caution">
    <text evidence="1">The sequence shown here is derived from an EMBL/GenBank/DDBJ whole genome shotgun (WGS) entry which is preliminary data.</text>
</comment>
<keyword evidence="2" id="KW-1185">Reference proteome</keyword>
<protein>
    <submittedName>
        <fullName evidence="1">Uncharacterized protein</fullName>
    </submittedName>
</protein>